<dbReference type="InterPro" id="IPR021327">
    <property type="entry name" value="DUF2934"/>
</dbReference>
<sequence>MDVRITEDQIRSCAYQLWTEAGCPEGRAGEFWQRAQLQLGVIEKPTQSDLVEDSDEFAAAPAAPSSP</sequence>
<evidence type="ECO:0000313" key="3">
    <source>
        <dbReference type="Proteomes" id="UP001055111"/>
    </source>
</evidence>
<feature type="region of interest" description="Disordered" evidence="1">
    <location>
        <begin position="48"/>
        <end position="67"/>
    </location>
</feature>
<dbReference type="RefSeq" id="WP_238218423.1">
    <property type="nucleotide sequence ID" value="NZ_BPUS01000050.1"/>
</dbReference>
<proteinExistence type="predicted"/>
<name>A0AA37IKB0_9BURK</name>
<dbReference type="Pfam" id="PF11154">
    <property type="entry name" value="DUF2934"/>
    <property type="match status" value="1"/>
</dbReference>
<accession>A0AA37IKB0</accession>
<dbReference type="EMBL" id="BPUS01000050">
    <property type="protein sequence ID" value="GJH30893.1"/>
    <property type="molecule type" value="Genomic_DNA"/>
</dbReference>
<dbReference type="AlphaFoldDB" id="A0AA37IKB0"/>
<evidence type="ECO:0000313" key="2">
    <source>
        <dbReference type="EMBL" id="GJH30893.1"/>
    </source>
</evidence>
<feature type="compositionally biased region" description="Low complexity" evidence="1">
    <location>
        <begin position="58"/>
        <end position="67"/>
    </location>
</feature>
<comment type="caution">
    <text evidence="2">The sequence shown here is derived from an EMBL/GenBank/DDBJ whole genome shotgun (WGS) entry which is preliminary data.</text>
</comment>
<reference evidence="2" key="1">
    <citation type="submission" date="2022-09" db="EMBL/GenBank/DDBJ databases">
        <title>Isolation and characterization of 3-chlorobenzoate degrading bacteria from soils in Shizuoka.</title>
        <authorList>
            <person name="Ifat A."/>
            <person name="Ogawa N."/>
            <person name="Kimbara K."/>
            <person name="Moriuchi R."/>
            <person name="Dohra H."/>
            <person name="Shintani M."/>
        </authorList>
    </citation>
    <scope>NUCLEOTIDE SEQUENCE</scope>
    <source>
        <strain evidence="2">19CS4-2</strain>
    </source>
</reference>
<dbReference type="Proteomes" id="UP001055111">
    <property type="component" value="Unassembled WGS sequence"/>
</dbReference>
<evidence type="ECO:0000256" key="1">
    <source>
        <dbReference type="SAM" id="MobiDB-lite"/>
    </source>
</evidence>
<protein>
    <submittedName>
        <fullName evidence="2">DUF2934 domain-containing protein</fullName>
    </submittedName>
</protein>
<gene>
    <name evidence="2" type="ORF">CBA19CS42_40275</name>
</gene>
<organism evidence="2 3">
    <name type="scientific">Caballeronia novacaledonica</name>
    <dbReference type="NCBI Taxonomy" id="1544861"/>
    <lineage>
        <taxon>Bacteria</taxon>
        <taxon>Pseudomonadati</taxon>
        <taxon>Pseudomonadota</taxon>
        <taxon>Betaproteobacteria</taxon>
        <taxon>Burkholderiales</taxon>
        <taxon>Burkholderiaceae</taxon>
        <taxon>Caballeronia</taxon>
    </lineage>
</organism>